<dbReference type="AlphaFoldDB" id="A0A178MX63"/>
<dbReference type="STRING" id="1437059.A6A05_09310"/>
<dbReference type="EMBL" id="LWQU01000123">
    <property type="protein sequence ID" value="OAN53999.1"/>
    <property type="molecule type" value="Genomic_DNA"/>
</dbReference>
<feature type="active site" description="Nucleophile" evidence="5">
    <location>
        <position position="47"/>
    </location>
</feature>
<evidence type="ECO:0000256" key="1">
    <source>
        <dbReference type="ARBA" id="ARBA00000385"/>
    </source>
</evidence>
<name>A0A178MX63_9PROT</name>
<dbReference type="InterPro" id="IPR020103">
    <property type="entry name" value="PsdUridine_synth_cat_dom_sf"/>
</dbReference>
<dbReference type="Gene3D" id="3.30.2350.10">
    <property type="entry name" value="Pseudouridine synthase"/>
    <property type="match status" value="1"/>
</dbReference>
<gene>
    <name evidence="5" type="primary">truB</name>
    <name evidence="8" type="ORF">A6A05_09310</name>
</gene>
<evidence type="ECO:0000256" key="3">
    <source>
        <dbReference type="ARBA" id="ARBA00022694"/>
    </source>
</evidence>
<comment type="similarity">
    <text evidence="2 5">Belongs to the pseudouridine synthase TruB family. Type 1 subfamily.</text>
</comment>
<organism evidence="8 9">
    <name type="scientific">Magnetospirillum moscoviense</name>
    <dbReference type="NCBI Taxonomy" id="1437059"/>
    <lineage>
        <taxon>Bacteria</taxon>
        <taxon>Pseudomonadati</taxon>
        <taxon>Pseudomonadota</taxon>
        <taxon>Alphaproteobacteria</taxon>
        <taxon>Rhodospirillales</taxon>
        <taxon>Rhodospirillaceae</taxon>
        <taxon>Magnetospirillum</taxon>
    </lineage>
</organism>
<dbReference type="SUPFAM" id="SSF55120">
    <property type="entry name" value="Pseudouridine synthase"/>
    <property type="match status" value="1"/>
</dbReference>
<comment type="catalytic activity">
    <reaction evidence="1 5">
        <text>uridine(55) in tRNA = pseudouridine(55) in tRNA</text>
        <dbReference type="Rhea" id="RHEA:42532"/>
        <dbReference type="Rhea" id="RHEA-COMP:10101"/>
        <dbReference type="Rhea" id="RHEA-COMP:10102"/>
        <dbReference type="ChEBI" id="CHEBI:65314"/>
        <dbReference type="ChEBI" id="CHEBI:65315"/>
        <dbReference type="EC" id="5.4.99.25"/>
    </reaction>
</comment>
<dbReference type="OrthoDB" id="9802309at2"/>
<dbReference type="CDD" id="cd02573">
    <property type="entry name" value="PseudoU_synth_EcTruB"/>
    <property type="match status" value="1"/>
</dbReference>
<feature type="domain" description="tRNA pseudouridylate synthase B C-terminal" evidence="7">
    <location>
        <begin position="181"/>
        <end position="239"/>
    </location>
</feature>
<dbReference type="GO" id="GO:0003723">
    <property type="term" value="F:RNA binding"/>
    <property type="evidence" value="ECO:0007669"/>
    <property type="project" value="InterPro"/>
</dbReference>
<keyword evidence="3 5" id="KW-0819">tRNA processing</keyword>
<evidence type="ECO:0000256" key="4">
    <source>
        <dbReference type="ARBA" id="ARBA00023235"/>
    </source>
</evidence>
<proteinExistence type="inferred from homology"/>
<dbReference type="GO" id="GO:0160148">
    <property type="term" value="F:tRNA pseudouridine(55) synthase activity"/>
    <property type="evidence" value="ECO:0007669"/>
    <property type="project" value="UniProtKB-EC"/>
</dbReference>
<evidence type="ECO:0000259" key="7">
    <source>
        <dbReference type="Pfam" id="PF16198"/>
    </source>
</evidence>
<dbReference type="EC" id="5.4.99.25" evidence="5"/>
<dbReference type="Proteomes" id="UP000078543">
    <property type="component" value="Unassembled WGS sequence"/>
</dbReference>
<protein>
    <recommendedName>
        <fullName evidence="5">tRNA pseudouridine synthase B</fullName>
        <ecNumber evidence="5">5.4.99.25</ecNumber>
    </recommendedName>
    <alternativeName>
        <fullName evidence="5">tRNA pseudouridine(55) synthase</fullName>
        <shortName evidence="5">Psi55 synthase</shortName>
    </alternativeName>
    <alternativeName>
        <fullName evidence="5">tRNA pseudouridylate synthase</fullName>
    </alternativeName>
    <alternativeName>
        <fullName evidence="5">tRNA-uridine isomerase</fullName>
    </alternativeName>
</protein>
<evidence type="ECO:0000259" key="6">
    <source>
        <dbReference type="Pfam" id="PF01509"/>
    </source>
</evidence>
<evidence type="ECO:0000256" key="5">
    <source>
        <dbReference type="HAMAP-Rule" id="MF_01080"/>
    </source>
</evidence>
<dbReference type="InterPro" id="IPR002501">
    <property type="entry name" value="PsdUridine_synth_N"/>
</dbReference>
<dbReference type="NCBIfam" id="TIGR00431">
    <property type="entry name" value="TruB"/>
    <property type="match status" value="1"/>
</dbReference>
<keyword evidence="9" id="KW-1185">Reference proteome</keyword>
<comment type="caution">
    <text evidence="8">The sequence shown here is derived from an EMBL/GenBank/DDBJ whole genome shotgun (WGS) entry which is preliminary data.</text>
</comment>
<dbReference type="HAMAP" id="MF_01080">
    <property type="entry name" value="TruB_bact"/>
    <property type="match status" value="1"/>
</dbReference>
<accession>A0A178MX63</accession>
<dbReference type="GO" id="GO:1990481">
    <property type="term" value="P:mRNA pseudouridine synthesis"/>
    <property type="evidence" value="ECO:0007669"/>
    <property type="project" value="TreeGrafter"/>
</dbReference>
<keyword evidence="4 5" id="KW-0413">Isomerase</keyword>
<evidence type="ECO:0000256" key="2">
    <source>
        <dbReference type="ARBA" id="ARBA00005642"/>
    </source>
</evidence>
<dbReference type="Pfam" id="PF01509">
    <property type="entry name" value="TruB_N"/>
    <property type="match status" value="1"/>
</dbReference>
<evidence type="ECO:0000313" key="8">
    <source>
        <dbReference type="EMBL" id="OAN53999.1"/>
    </source>
</evidence>
<reference evidence="8 9" key="1">
    <citation type="submission" date="2016-04" db="EMBL/GenBank/DDBJ databases">
        <title>Draft genome sequence of freshwater magnetotactic bacteria Magnetospirillum marisnigri SP-1 and Magnetospirillum moscoviense BB-1.</title>
        <authorList>
            <person name="Koziaeva V."/>
            <person name="Dziuba M.V."/>
            <person name="Ivanov T.M."/>
            <person name="Kuznetsov B."/>
            <person name="Grouzdev D.S."/>
        </authorList>
    </citation>
    <scope>NUCLEOTIDE SEQUENCE [LARGE SCALE GENOMIC DNA]</scope>
    <source>
        <strain evidence="8 9">BB-1</strain>
    </source>
</reference>
<dbReference type="PANTHER" id="PTHR13767">
    <property type="entry name" value="TRNA-PSEUDOURIDINE SYNTHASE"/>
    <property type="match status" value="1"/>
</dbReference>
<dbReference type="PANTHER" id="PTHR13767:SF2">
    <property type="entry name" value="PSEUDOURIDYLATE SYNTHASE TRUB1"/>
    <property type="match status" value="1"/>
</dbReference>
<dbReference type="RefSeq" id="WP_068498684.1">
    <property type="nucleotide sequence ID" value="NZ_LWQU01000123.1"/>
</dbReference>
<evidence type="ECO:0000313" key="9">
    <source>
        <dbReference type="Proteomes" id="UP000078543"/>
    </source>
</evidence>
<sequence length="318" mass="33818">MARKRKGQPVHGWIAIDKPEGIGSTKVVSDVRRLFDAAKAGHGGTLDPLASGILPIALGEATKTVAYVMDGAKTYRFTVQFGEARSTDDREGEVTATSDVRPDDTAIRAVLPRFVGEISQVPPAFSALKIDGERAYDLARAGETVELAARTVRIDRLELIERTGPDLATFEVACGKGTYVRSLARDIAACLGTVGHVARLRRTACGPFNETNAIPLDKARSLGHGPALRALLLPILTALDDIPALALTEDEARRLGSGQVFSLRETPSAFGPTQVVKALCDGRLVALAQVEGGLVRSLRGLNLETSSSGEDDVDHCRA</sequence>
<dbReference type="InterPro" id="IPR032819">
    <property type="entry name" value="TruB_C"/>
</dbReference>
<comment type="function">
    <text evidence="5">Responsible for synthesis of pseudouridine from uracil-55 in the psi GC loop of transfer RNAs.</text>
</comment>
<dbReference type="InterPro" id="IPR014780">
    <property type="entry name" value="tRNA_psdUridine_synth_TruB"/>
</dbReference>
<feature type="domain" description="Pseudouridine synthase II N-terminal" evidence="6">
    <location>
        <begin position="32"/>
        <end position="180"/>
    </location>
</feature>
<dbReference type="Pfam" id="PF16198">
    <property type="entry name" value="TruB_C_2"/>
    <property type="match status" value="1"/>
</dbReference>
<dbReference type="GO" id="GO:0031119">
    <property type="term" value="P:tRNA pseudouridine synthesis"/>
    <property type="evidence" value="ECO:0007669"/>
    <property type="project" value="UniProtKB-UniRule"/>
</dbReference>